<dbReference type="EMBL" id="GIBP01004844">
    <property type="protein sequence ID" value="NDV33813.1"/>
    <property type="molecule type" value="Transcribed_RNA"/>
</dbReference>
<keyword evidence="6" id="KW-0378">Hydrolase</keyword>
<dbReference type="GO" id="GO:0005634">
    <property type="term" value="C:nucleus"/>
    <property type="evidence" value="ECO:0007669"/>
    <property type="project" value="TreeGrafter"/>
</dbReference>
<evidence type="ECO:0000256" key="4">
    <source>
        <dbReference type="ARBA" id="ARBA00022670"/>
    </source>
</evidence>
<keyword evidence="7" id="KW-0788">Thiol protease</keyword>
<name>A0A6B2L9T4_9EUKA</name>
<dbReference type="AlphaFoldDB" id="A0A6B2L9T4"/>
<keyword evidence="4" id="KW-0645">Protease</keyword>
<evidence type="ECO:0000256" key="7">
    <source>
        <dbReference type="ARBA" id="ARBA00022807"/>
    </source>
</evidence>
<dbReference type="GO" id="GO:0016579">
    <property type="term" value="P:protein deubiquitination"/>
    <property type="evidence" value="ECO:0007669"/>
    <property type="project" value="InterPro"/>
</dbReference>
<dbReference type="PANTHER" id="PTHR24006">
    <property type="entry name" value="UBIQUITIN CARBOXYL-TERMINAL HYDROLASE"/>
    <property type="match status" value="1"/>
</dbReference>
<dbReference type="PROSITE" id="PS00973">
    <property type="entry name" value="USP_2"/>
    <property type="match status" value="1"/>
</dbReference>
<dbReference type="InterPro" id="IPR028889">
    <property type="entry name" value="USP"/>
</dbReference>
<dbReference type="PROSITE" id="PS50235">
    <property type="entry name" value="USP_3"/>
    <property type="match status" value="1"/>
</dbReference>
<reference evidence="9" key="1">
    <citation type="journal article" date="2020" name="J. Eukaryot. Microbiol.">
        <title>De novo Sequencing, Assembly and Annotation of the Transcriptome for the Free-Living Testate Amoeba Arcella intermedia.</title>
        <authorList>
            <person name="Ribeiro G.M."/>
            <person name="Porfirio-Sousa A.L."/>
            <person name="Maurer-Alcala X.X."/>
            <person name="Katz L.A."/>
            <person name="Lahr D.J.G."/>
        </authorList>
    </citation>
    <scope>NUCLEOTIDE SEQUENCE</scope>
</reference>
<evidence type="ECO:0000259" key="8">
    <source>
        <dbReference type="PROSITE" id="PS50235"/>
    </source>
</evidence>
<evidence type="ECO:0000256" key="3">
    <source>
        <dbReference type="ARBA" id="ARBA00012759"/>
    </source>
</evidence>
<comment type="catalytic activity">
    <reaction evidence="1">
        <text>Thiol-dependent hydrolysis of ester, thioester, amide, peptide and isopeptide bonds formed by the C-terminal Gly of ubiquitin (a 76-residue protein attached to proteins as an intracellular targeting signal).</text>
        <dbReference type="EC" id="3.4.19.12"/>
    </reaction>
</comment>
<dbReference type="InterPro" id="IPR038765">
    <property type="entry name" value="Papain-like_cys_pep_sf"/>
</dbReference>
<dbReference type="PANTHER" id="PTHR24006:SF888">
    <property type="entry name" value="UBIQUITIN CARBOXYL-TERMINAL HYDROLASE 30"/>
    <property type="match status" value="1"/>
</dbReference>
<proteinExistence type="inferred from homology"/>
<evidence type="ECO:0000256" key="6">
    <source>
        <dbReference type="ARBA" id="ARBA00022801"/>
    </source>
</evidence>
<dbReference type="Gene3D" id="3.90.70.10">
    <property type="entry name" value="Cysteine proteinases"/>
    <property type="match status" value="1"/>
</dbReference>
<organism evidence="9">
    <name type="scientific">Arcella intermedia</name>
    <dbReference type="NCBI Taxonomy" id="1963864"/>
    <lineage>
        <taxon>Eukaryota</taxon>
        <taxon>Amoebozoa</taxon>
        <taxon>Tubulinea</taxon>
        <taxon>Elardia</taxon>
        <taxon>Arcellinida</taxon>
        <taxon>Sphaerothecina</taxon>
        <taxon>Arcellidae</taxon>
        <taxon>Arcella</taxon>
    </lineage>
</organism>
<keyword evidence="5" id="KW-0833">Ubl conjugation pathway</keyword>
<dbReference type="InterPro" id="IPR050164">
    <property type="entry name" value="Peptidase_C19"/>
</dbReference>
<evidence type="ECO:0000313" key="9">
    <source>
        <dbReference type="EMBL" id="NDV33813.1"/>
    </source>
</evidence>
<dbReference type="SUPFAM" id="SSF54001">
    <property type="entry name" value="Cysteine proteinases"/>
    <property type="match status" value="1"/>
</dbReference>
<protein>
    <recommendedName>
        <fullName evidence="3">ubiquitinyl hydrolase 1</fullName>
        <ecNumber evidence="3">3.4.19.12</ecNumber>
    </recommendedName>
</protein>
<dbReference type="GO" id="GO:0006508">
    <property type="term" value="P:proteolysis"/>
    <property type="evidence" value="ECO:0007669"/>
    <property type="project" value="UniProtKB-KW"/>
</dbReference>
<evidence type="ECO:0000256" key="1">
    <source>
        <dbReference type="ARBA" id="ARBA00000707"/>
    </source>
</evidence>
<dbReference type="InterPro" id="IPR001394">
    <property type="entry name" value="Peptidase_C19_UCH"/>
</dbReference>
<dbReference type="GO" id="GO:0005829">
    <property type="term" value="C:cytosol"/>
    <property type="evidence" value="ECO:0007669"/>
    <property type="project" value="TreeGrafter"/>
</dbReference>
<accession>A0A6B2L9T4</accession>
<evidence type="ECO:0000256" key="5">
    <source>
        <dbReference type="ARBA" id="ARBA00022786"/>
    </source>
</evidence>
<dbReference type="EC" id="3.4.19.12" evidence="3"/>
<comment type="similarity">
    <text evidence="2">Belongs to the peptidase C19 family.</text>
</comment>
<evidence type="ECO:0000256" key="2">
    <source>
        <dbReference type="ARBA" id="ARBA00009085"/>
    </source>
</evidence>
<feature type="domain" description="USP" evidence="8">
    <location>
        <begin position="1"/>
        <end position="243"/>
    </location>
</feature>
<dbReference type="GO" id="GO:0004843">
    <property type="term" value="F:cysteine-type deubiquitinase activity"/>
    <property type="evidence" value="ECO:0007669"/>
    <property type="project" value="UniProtKB-EC"/>
</dbReference>
<dbReference type="InterPro" id="IPR018200">
    <property type="entry name" value="USP_CS"/>
</dbReference>
<sequence>MNPEDADIMPKILEIIKQSEQSDDNDTIPPIATNSDYSAPKAGIYSCLQNFTNVDILTNDNAVQCYSCTRDVFELNSLPLKLLQQDYPEEEEEWRKKNKLDLLPAQDRDPLKKHKIPLVKRPSSKQFLILEPPETLTIHLKRFYVTNRGTGIKINTWIEFPVEIDITPYVKPTPAPNSYIYSLYGVCCHSGGLNGGHYIAYTKLKYSDGSRGDWYYISDSNCHQVTLSEVLKSSAYLLFYEKISQ</sequence>
<dbReference type="Pfam" id="PF00443">
    <property type="entry name" value="UCH"/>
    <property type="match status" value="1"/>
</dbReference>